<dbReference type="CDD" id="cd09077">
    <property type="entry name" value="R1-I-EN"/>
    <property type="match status" value="1"/>
</dbReference>
<evidence type="ECO:0000256" key="1">
    <source>
        <dbReference type="SAM" id="MobiDB-lite"/>
    </source>
</evidence>
<evidence type="ECO:0000313" key="4">
    <source>
        <dbReference type="Proteomes" id="UP001162162"/>
    </source>
</evidence>
<accession>A0AAV8YQQ4</accession>
<name>A0AAV8YQQ4_9CUCU</name>
<gene>
    <name evidence="3" type="ORF">NQ318_012108</name>
</gene>
<dbReference type="InterPro" id="IPR005135">
    <property type="entry name" value="Endo/exonuclease/phosphatase"/>
</dbReference>
<keyword evidence="4" id="KW-1185">Reference proteome</keyword>
<dbReference type="PANTHER" id="PTHR36688:SF2">
    <property type="entry name" value="ENDONUCLEASE_EXONUCLEASE_PHOSPHATASE DOMAIN-CONTAINING PROTEIN"/>
    <property type="match status" value="1"/>
</dbReference>
<feature type="region of interest" description="Disordered" evidence="1">
    <location>
        <begin position="45"/>
        <end position="82"/>
    </location>
</feature>
<dbReference type="Pfam" id="PF14529">
    <property type="entry name" value="Exo_endo_phos_2"/>
    <property type="match status" value="1"/>
</dbReference>
<dbReference type="InterPro" id="IPR036691">
    <property type="entry name" value="Endo/exonu/phosph_ase_sf"/>
</dbReference>
<dbReference type="Proteomes" id="UP001162162">
    <property type="component" value="Unassembled WGS sequence"/>
</dbReference>
<proteinExistence type="predicted"/>
<dbReference type="AlphaFoldDB" id="A0AAV8YQQ4"/>
<protein>
    <recommendedName>
        <fullName evidence="2">Endonuclease/exonuclease/phosphatase domain-containing protein</fullName>
    </recommendedName>
</protein>
<evidence type="ECO:0000313" key="3">
    <source>
        <dbReference type="EMBL" id="KAJ8953314.1"/>
    </source>
</evidence>
<feature type="domain" description="Endonuclease/exonuclease/phosphatase" evidence="2">
    <location>
        <begin position="205"/>
        <end position="316"/>
    </location>
</feature>
<dbReference type="GO" id="GO:0003824">
    <property type="term" value="F:catalytic activity"/>
    <property type="evidence" value="ECO:0007669"/>
    <property type="project" value="InterPro"/>
</dbReference>
<dbReference type="Gene3D" id="3.60.10.10">
    <property type="entry name" value="Endonuclease/exonuclease/phosphatase"/>
    <property type="match status" value="1"/>
</dbReference>
<dbReference type="SUPFAM" id="SSF56219">
    <property type="entry name" value="DNase I-like"/>
    <property type="match status" value="1"/>
</dbReference>
<dbReference type="PANTHER" id="PTHR36688">
    <property type="entry name" value="ENDO/EXONUCLEASE/PHOSPHATASE DOMAIN-CONTAINING PROTEIN"/>
    <property type="match status" value="1"/>
</dbReference>
<reference evidence="3" key="1">
    <citation type="journal article" date="2023" name="Insect Mol. Biol.">
        <title>Genome sequencing provides insights into the evolution of gene families encoding plant cell wall-degrading enzymes in longhorned beetles.</title>
        <authorList>
            <person name="Shin N.R."/>
            <person name="Okamura Y."/>
            <person name="Kirsch R."/>
            <person name="Pauchet Y."/>
        </authorList>
    </citation>
    <scope>NUCLEOTIDE SEQUENCE</scope>
    <source>
        <strain evidence="3">AMC_N1</strain>
    </source>
</reference>
<organism evidence="3 4">
    <name type="scientific">Aromia moschata</name>
    <dbReference type="NCBI Taxonomy" id="1265417"/>
    <lineage>
        <taxon>Eukaryota</taxon>
        <taxon>Metazoa</taxon>
        <taxon>Ecdysozoa</taxon>
        <taxon>Arthropoda</taxon>
        <taxon>Hexapoda</taxon>
        <taxon>Insecta</taxon>
        <taxon>Pterygota</taxon>
        <taxon>Neoptera</taxon>
        <taxon>Endopterygota</taxon>
        <taxon>Coleoptera</taxon>
        <taxon>Polyphaga</taxon>
        <taxon>Cucujiformia</taxon>
        <taxon>Chrysomeloidea</taxon>
        <taxon>Cerambycidae</taxon>
        <taxon>Cerambycinae</taxon>
        <taxon>Callichromatini</taxon>
        <taxon>Aromia</taxon>
    </lineage>
</organism>
<comment type="caution">
    <text evidence="3">The sequence shown here is derived from an EMBL/GenBank/DDBJ whole genome shotgun (WGS) entry which is preliminary data.</text>
</comment>
<evidence type="ECO:0000259" key="2">
    <source>
        <dbReference type="Pfam" id="PF14529"/>
    </source>
</evidence>
<dbReference type="InterPro" id="IPR052560">
    <property type="entry name" value="RdDP_mobile_element"/>
</dbReference>
<sequence length="562" mass="64130">MSYARAAINSPTLDFAPLVEQLIPKLMTAITPLIKQESFSKMVAPITAPEKRKRTNSPDQVSLSSGDETSLSSVVADRKKKKKKTGMAERQISYLNLSSKTYISTMASNVLQWNCNGCKTHYPELKSLMLEKSSFAICLQETHLKPDEIFNLRGYNSVRKDVIPRLRARGGVAIFIKNSIPYQEVPIQSDLQVIAIQIEFPYKMTLCNIYLPDFNWSIDDLLNISSQLPTPFIINGDFNAHNVLWGSGHTDARGRMIETLIEEIDVVLLNTGDGTYLNSRSNNFSAIDLTLCSPQMATRLSWSVMRDVLYSDHHPILIEITSELNPTTNNSKRWRLHQANWFSYAENIHLPPPNGDVNFLVNQISNTIIDTASECIPMSEGHRPRKHVPWWNAEIREAVKEKKRTLNTFKRCPTRENMILFKQSRARARRIIITSKRNSWREYVSSITSQTSNSDVWKKLKKICGNNLSETSPVLVENGQIIREPNEIPDVLGRHFQEISSDDNYDLTFMQSRRNLEIPLDFSENNTSVYNSPLTIEEMENALSSLPVSIIFKEIYKVPLMK</sequence>
<feature type="compositionally biased region" description="Low complexity" evidence="1">
    <location>
        <begin position="61"/>
        <end position="75"/>
    </location>
</feature>
<dbReference type="EMBL" id="JAPWTK010000057">
    <property type="protein sequence ID" value="KAJ8953314.1"/>
    <property type="molecule type" value="Genomic_DNA"/>
</dbReference>